<feature type="region of interest" description="Disordered" evidence="1">
    <location>
        <begin position="280"/>
        <end position="308"/>
    </location>
</feature>
<evidence type="ECO:0000256" key="1">
    <source>
        <dbReference type="SAM" id="MobiDB-lite"/>
    </source>
</evidence>
<dbReference type="InterPro" id="IPR006680">
    <property type="entry name" value="Amidohydro-rel"/>
</dbReference>
<protein>
    <recommendedName>
        <fullName evidence="2">Amidohydrolase-related domain-containing protein</fullName>
    </recommendedName>
</protein>
<dbReference type="PANTHER" id="PTHR43135:SF3">
    <property type="entry name" value="ALPHA-D-RIBOSE 1-METHYLPHOSPHONATE 5-TRIPHOSPHATE DIPHOSPHATASE"/>
    <property type="match status" value="1"/>
</dbReference>
<dbReference type="HOGENOM" id="CLU_656810_0_0_0"/>
<dbReference type="STRING" id="661478.OP10G_1585"/>
<evidence type="ECO:0000313" key="4">
    <source>
        <dbReference type="Proteomes" id="UP000027982"/>
    </source>
</evidence>
<dbReference type="InterPro" id="IPR051781">
    <property type="entry name" value="Metallo-dep_Hydrolase"/>
</dbReference>
<dbReference type="Proteomes" id="UP000027982">
    <property type="component" value="Chromosome"/>
</dbReference>
<organism evidence="3 4">
    <name type="scientific">Fimbriimonas ginsengisoli Gsoil 348</name>
    <dbReference type="NCBI Taxonomy" id="661478"/>
    <lineage>
        <taxon>Bacteria</taxon>
        <taxon>Bacillati</taxon>
        <taxon>Armatimonadota</taxon>
        <taxon>Fimbriimonadia</taxon>
        <taxon>Fimbriimonadales</taxon>
        <taxon>Fimbriimonadaceae</taxon>
        <taxon>Fimbriimonas</taxon>
    </lineage>
</organism>
<dbReference type="AlphaFoldDB" id="A0A068NN16"/>
<feature type="compositionally biased region" description="Pro residues" evidence="1">
    <location>
        <begin position="283"/>
        <end position="294"/>
    </location>
</feature>
<evidence type="ECO:0000313" key="3">
    <source>
        <dbReference type="EMBL" id="AIE84953.1"/>
    </source>
</evidence>
<evidence type="ECO:0000259" key="2">
    <source>
        <dbReference type="Pfam" id="PF01979"/>
    </source>
</evidence>
<dbReference type="GO" id="GO:0016810">
    <property type="term" value="F:hydrolase activity, acting on carbon-nitrogen (but not peptide) bonds"/>
    <property type="evidence" value="ECO:0007669"/>
    <property type="project" value="InterPro"/>
</dbReference>
<dbReference type="eggNOG" id="COG1228">
    <property type="taxonomic scope" value="Bacteria"/>
</dbReference>
<keyword evidence="4" id="KW-1185">Reference proteome</keyword>
<accession>A0A068NN16</accession>
<feature type="domain" description="Amidohydrolase-related" evidence="2">
    <location>
        <begin position="320"/>
        <end position="418"/>
    </location>
</feature>
<dbReference type="InterPro" id="IPR032466">
    <property type="entry name" value="Metal_Hydrolase"/>
</dbReference>
<dbReference type="Pfam" id="PF01979">
    <property type="entry name" value="Amidohydro_1"/>
    <property type="match status" value="1"/>
</dbReference>
<dbReference type="SUPFAM" id="SSF51556">
    <property type="entry name" value="Metallo-dependent hydrolases"/>
    <property type="match status" value="1"/>
</dbReference>
<dbReference type="Gene3D" id="2.30.40.10">
    <property type="entry name" value="Urease, subunit C, domain 1"/>
    <property type="match status" value="1"/>
</dbReference>
<sequence length="441" mass="46812">MQAIVGARIEIGDGRVIEKGNLVIRDGLIVAVGPDASVPPGAEVLDGKGLTLFPGLINSFTNSGVKPPAADPNQDASPPTSDYAPAFMREANRKGVRPELQARQYLTLTDDVARPYRNVGFTTLMIAPGGGYLNGIGTLANLSGRPARDAVVSPRTMLAMTFGGGFGFGGGYPASLLGRISHVRQAFVDAQGYRATTQAFQAGGAQRPPSDMTLEALLPALDRSLPTGIEADTTSQIDRALNFAAELHLRPILVGGLQAYRRIDQIKASGAPVLLSLNFGPEPVAPKPPDPKTPPKTADDPGDAPVPELPERIAERSRLYQETVKNADALRQAGIPFALTDRGCKDPKEFIGFLRAAVKNGLPRDVALRALTLDAAKIFGVERQLGTLEVGKTANVVAMTADFLDEKTKVKMLYIDGHKIDPEAKPVGTTPRNRFGGEVGR</sequence>
<feature type="region of interest" description="Disordered" evidence="1">
    <location>
        <begin position="64"/>
        <end position="84"/>
    </location>
</feature>
<gene>
    <name evidence="3" type="ORF">OP10G_1585</name>
</gene>
<dbReference type="SUPFAM" id="SSF51338">
    <property type="entry name" value="Composite domain of metallo-dependent hydrolases"/>
    <property type="match status" value="1"/>
</dbReference>
<dbReference type="Gene3D" id="3.20.20.140">
    <property type="entry name" value="Metal-dependent hydrolases"/>
    <property type="match status" value="1"/>
</dbReference>
<dbReference type="KEGG" id="fgi:OP10G_1585"/>
<reference evidence="3 4" key="1">
    <citation type="journal article" date="2014" name="PLoS ONE">
        <title>The first complete genome sequence of the class fimbriimonadia in the phylum armatimonadetes.</title>
        <authorList>
            <person name="Hu Z.Y."/>
            <person name="Wang Y.Z."/>
            <person name="Im W.T."/>
            <person name="Wang S.Y."/>
            <person name="Zhao G.P."/>
            <person name="Zheng H.J."/>
            <person name="Quan Z.X."/>
        </authorList>
    </citation>
    <scope>NUCLEOTIDE SEQUENCE [LARGE SCALE GENOMIC DNA]</scope>
    <source>
        <strain evidence="3">Gsoil 348</strain>
    </source>
</reference>
<dbReference type="EMBL" id="CP007139">
    <property type="protein sequence ID" value="AIE84953.1"/>
    <property type="molecule type" value="Genomic_DNA"/>
</dbReference>
<name>A0A068NN16_FIMGI</name>
<proteinExistence type="predicted"/>
<dbReference type="InterPro" id="IPR011059">
    <property type="entry name" value="Metal-dep_hydrolase_composite"/>
</dbReference>
<dbReference type="PANTHER" id="PTHR43135">
    <property type="entry name" value="ALPHA-D-RIBOSE 1-METHYLPHOSPHONATE 5-TRIPHOSPHATE DIPHOSPHATASE"/>
    <property type="match status" value="1"/>
</dbReference>